<evidence type="ECO:0000313" key="2">
    <source>
        <dbReference type="Proteomes" id="UP001500483"/>
    </source>
</evidence>
<reference evidence="2" key="1">
    <citation type="journal article" date="2019" name="Int. J. Syst. Evol. Microbiol.">
        <title>The Global Catalogue of Microorganisms (GCM) 10K type strain sequencing project: providing services to taxonomists for standard genome sequencing and annotation.</title>
        <authorList>
            <consortium name="The Broad Institute Genomics Platform"/>
            <consortium name="The Broad Institute Genome Sequencing Center for Infectious Disease"/>
            <person name="Wu L."/>
            <person name="Ma J."/>
        </authorList>
    </citation>
    <scope>NUCLEOTIDE SEQUENCE [LARGE SCALE GENOMIC DNA]</scope>
    <source>
        <strain evidence="2">JCM 9687</strain>
    </source>
</reference>
<sequence>MRYKGQALMVVLLQRMSKRHQWHQPLLLRHQLLAQHLQRLQPHRHKAFFQPWD</sequence>
<dbReference type="Proteomes" id="UP001500483">
    <property type="component" value="Unassembled WGS sequence"/>
</dbReference>
<gene>
    <name evidence="1" type="ORF">GCM10020366_11510</name>
</gene>
<name>A0ABP6RNM4_9PSEU</name>
<organism evidence="1 2">
    <name type="scientific">Saccharopolyspora gregorii</name>
    <dbReference type="NCBI Taxonomy" id="33914"/>
    <lineage>
        <taxon>Bacteria</taxon>
        <taxon>Bacillati</taxon>
        <taxon>Actinomycetota</taxon>
        <taxon>Actinomycetes</taxon>
        <taxon>Pseudonocardiales</taxon>
        <taxon>Pseudonocardiaceae</taxon>
        <taxon>Saccharopolyspora</taxon>
    </lineage>
</organism>
<protein>
    <submittedName>
        <fullName evidence="1">Uncharacterized protein</fullName>
    </submittedName>
</protein>
<dbReference type="EMBL" id="BAAAYK010000036">
    <property type="protein sequence ID" value="GAA3354528.1"/>
    <property type="molecule type" value="Genomic_DNA"/>
</dbReference>
<comment type="caution">
    <text evidence="1">The sequence shown here is derived from an EMBL/GenBank/DDBJ whole genome shotgun (WGS) entry which is preliminary data.</text>
</comment>
<keyword evidence="2" id="KW-1185">Reference proteome</keyword>
<evidence type="ECO:0000313" key="1">
    <source>
        <dbReference type="EMBL" id="GAA3354528.1"/>
    </source>
</evidence>
<accession>A0ABP6RNM4</accession>
<proteinExistence type="predicted"/>